<evidence type="ECO:0000313" key="4">
    <source>
        <dbReference type="Proteomes" id="UP000281547"/>
    </source>
</evidence>
<dbReference type="EMBL" id="RZNJ01000003">
    <property type="protein sequence ID" value="RUT31419.1"/>
    <property type="molecule type" value="Genomic_DNA"/>
</dbReference>
<evidence type="ECO:0000256" key="2">
    <source>
        <dbReference type="SAM" id="SignalP"/>
    </source>
</evidence>
<dbReference type="InterPro" id="IPR018389">
    <property type="entry name" value="DctP_fam"/>
</dbReference>
<accession>A0A433XBF9</accession>
<reference evidence="3 4" key="1">
    <citation type="journal article" date="2016" name="Int. J. Syst. Evol. Microbiol.">
        <title>Arsenicitalea aurantiaca gen. nov., sp. nov., a new member of the family Hyphomicrobiaceae, isolated from high-arsenic sediment.</title>
        <authorList>
            <person name="Mu Y."/>
            <person name="Zhou L."/>
            <person name="Zeng X.C."/>
            <person name="Liu L."/>
            <person name="Pan Y."/>
            <person name="Chen X."/>
            <person name="Wang J."/>
            <person name="Li S."/>
            <person name="Li W.J."/>
            <person name="Wang Y."/>
        </authorList>
    </citation>
    <scope>NUCLEOTIDE SEQUENCE [LARGE SCALE GENOMIC DNA]</scope>
    <source>
        <strain evidence="3 4">42-50</strain>
    </source>
</reference>
<dbReference type="CDD" id="cd13602">
    <property type="entry name" value="PBP2_TRAP_BpDctp6_7"/>
    <property type="match status" value="1"/>
</dbReference>
<protein>
    <submittedName>
        <fullName evidence="3">ABC transporter substrate-binding protein</fullName>
    </submittedName>
</protein>
<dbReference type="NCBIfam" id="NF037995">
    <property type="entry name" value="TRAP_S1"/>
    <property type="match status" value="1"/>
</dbReference>
<sequence>MSFSKVLLAGAALAFGAQAATAQQISWLSQSQNQSAQYPVEIAAIEEINAEGFTVLRNEFQALGISMADGLRLVREGTFNLASIQVGLVASDDPFLEGIDLIGVSTDTDSLADAVAAYREAFDARLEERFGVKAMAVWPFGGQIFFCNEPIETLADLQGLKVRSFTASMSSLLERLGATPVTLAFPEVYPALQRGVASCGITSATSANTGKWPEVTSHVLPLSVSGSIQAHVVNLEWFNGLPEDAQASLTEHFTKLEEDLWALARETNELALSCTTGGDCDSDIYQAFDLELVEVSEADMAQLQDISSEVIVGEWIQRCERTYADCGTVWYETVGAARGFTAP</sequence>
<dbReference type="RefSeq" id="WP_127188664.1">
    <property type="nucleotide sequence ID" value="NZ_RZNJ01000003.1"/>
</dbReference>
<evidence type="ECO:0000313" key="3">
    <source>
        <dbReference type="EMBL" id="RUT31419.1"/>
    </source>
</evidence>
<organism evidence="3 4">
    <name type="scientific">Arsenicitalea aurantiaca</name>
    <dbReference type="NCBI Taxonomy" id="1783274"/>
    <lineage>
        <taxon>Bacteria</taxon>
        <taxon>Pseudomonadati</taxon>
        <taxon>Pseudomonadota</taxon>
        <taxon>Alphaproteobacteria</taxon>
        <taxon>Hyphomicrobiales</taxon>
        <taxon>Devosiaceae</taxon>
        <taxon>Arsenicitalea</taxon>
    </lineage>
</organism>
<dbReference type="AlphaFoldDB" id="A0A433XBF9"/>
<keyword evidence="1 2" id="KW-0732">Signal</keyword>
<keyword evidence="4" id="KW-1185">Reference proteome</keyword>
<dbReference type="InterPro" id="IPR038404">
    <property type="entry name" value="TRAP_DctP_sf"/>
</dbReference>
<evidence type="ECO:0000256" key="1">
    <source>
        <dbReference type="ARBA" id="ARBA00022729"/>
    </source>
</evidence>
<gene>
    <name evidence="3" type="ORF">EMQ25_11260</name>
</gene>
<dbReference type="PANTHER" id="PTHR33376">
    <property type="match status" value="1"/>
</dbReference>
<dbReference type="Gene3D" id="3.40.190.170">
    <property type="entry name" value="Bacterial extracellular solute-binding protein, family 7"/>
    <property type="match status" value="1"/>
</dbReference>
<name>A0A433XBF9_9HYPH</name>
<dbReference type="GO" id="GO:0055085">
    <property type="term" value="P:transmembrane transport"/>
    <property type="evidence" value="ECO:0007669"/>
    <property type="project" value="InterPro"/>
</dbReference>
<feature type="chain" id="PRO_5019100743" evidence="2">
    <location>
        <begin position="20"/>
        <end position="343"/>
    </location>
</feature>
<dbReference type="OrthoDB" id="9799287at2"/>
<dbReference type="PANTHER" id="PTHR33376:SF4">
    <property type="entry name" value="SIALIC ACID-BINDING PERIPLASMIC PROTEIN SIAP"/>
    <property type="match status" value="1"/>
</dbReference>
<dbReference type="Proteomes" id="UP000281547">
    <property type="component" value="Unassembled WGS sequence"/>
</dbReference>
<feature type="signal peptide" evidence="2">
    <location>
        <begin position="1"/>
        <end position="19"/>
    </location>
</feature>
<dbReference type="Pfam" id="PF03480">
    <property type="entry name" value="DctP"/>
    <property type="match status" value="1"/>
</dbReference>
<proteinExistence type="predicted"/>
<comment type="caution">
    <text evidence="3">The sequence shown here is derived from an EMBL/GenBank/DDBJ whole genome shotgun (WGS) entry which is preliminary data.</text>
</comment>